<protein>
    <submittedName>
        <fullName evidence="1">Uncharacterized protein</fullName>
    </submittedName>
</protein>
<organism evidence="1 2">
    <name type="scientific">Desulfonema magnum</name>
    <dbReference type="NCBI Taxonomy" id="45655"/>
    <lineage>
        <taxon>Bacteria</taxon>
        <taxon>Pseudomonadati</taxon>
        <taxon>Thermodesulfobacteriota</taxon>
        <taxon>Desulfobacteria</taxon>
        <taxon>Desulfobacterales</taxon>
        <taxon>Desulfococcaceae</taxon>
        <taxon>Desulfonema</taxon>
    </lineage>
</organism>
<reference evidence="1" key="1">
    <citation type="journal article" date="2021" name="Microb. Physiol.">
        <title>Proteogenomic Insights into the Physiology of Marine, Sulfate-Reducing, Filamentous Desulfonema limicola and Desulfonema magnum.</title>
        <authorList>
            <person name="Schnaars V."/>
            <person name="Wohlbrand L."/>
            <person name="Scheve S."/>
            <person name="Hinrichs C."/>
            <person name="Reinhardt R."/>
            <person name="Rabus R."/>
        </authorList>
    </citation>
    <scope>NUCLEOTIDE SEQUENCE</scope>
    <source>
        <strain evidence="1">4be13</strain>
    </source>
</reference>
<dbReference type="AlphaFoldDB" id="A0A975GLM3"/>
<dbReference type="KEGG" id="dmm:dnm_017540"/>
<dbReference type="Proteomes" id="UP000663722">
    <property type="component" value="Chromosome"/>
</dbReference>
<proteinExistence type="predicted"/>
<gene>
    <name evidence="1" type="ORF">dnm_017540</name>
</gene>
<evidence type="ECO:0000313" key="2">
    <source>
        <dbReference type="Proteomes" id="UP000663722"/>
    </source>
</evidence>
<name>A0A975GLM3_9BACT</name>
<accession>A0A975GLM3</accession>
<evidence type="ECO:0000313" key="1">
    <source>
        <dbReference type="EMBL" id="QTA85740.1"/>
    </source>
</evidence>
<dbReference type="EMBL" id="CP061800">
    <property type="protein sequence ID" value="QTA85740.1"/>
    <property type="molecule type" value="Genomic_DNA"/>
</dbReference>
<sequence>MQKAGVQKLSEAVFCRKPECKNKAKRFFAESRSAKIKRSGFLQKAGVQKLSEAVFCRKPECKN</sequence>
<keyword evidence="2" id="KW-1185">Reference proteome</keyword>